<feature type="compositionally biased region" description="Polar residues" evidence="11">
    <location>
        <begin position="537"/>
        <end position="562"/>
    </location>
</feature>
<feature type="compositionally biased region" description="Basic and acidic residues" evidence="11">
    <location>
        <begin position="351"/>
        <end position="366"/>
    </location>
</feature>
<sequence>MNPTANLTSVTSTCAKLHCGPNKKQPLDNGLPASNHTDDLDSLHLLAPLLGQQYPTLDNNVLQDIRKFFGGSSSAKTKSAPSKSPDVPKPQKKTPKKQSLPLSRKNEKSEDKNLNKSKCNKGKTVVKKKNRDKNGNIEESNTSPRAEDEELKKKHNTKKRKSSIKQDDEDDDDFDDKAISSPEIRTSSKKKQKRQLYALIKVYIFLDSEDEEPLPKKRAKRRKKEYHYSSDEENKQASIEEAFQHVKTSAKQKSKSAVKCSSPSPKKTVNIVDFFGTSPVQRVERKTSIGNHKELSHTAQQSNGDDFELHDDEDFNLTLHQLDEIEQDEAKKVTTPKVETSSSLSSKLSGKVKESHRVQETPEKPPKKVTSQTGTPSKGVTSTNKTPSKTVISQVTTTPASAMTSSNKKVSPGKSAMKQTSTKTSPDKPEAKKLSFKSYLSREGPRLLGSKEVPQGGENCLEGLTFVITGVLESFERDEIKSTIERYGGKVTGSVSKKTGYLIVGRDAGENGVLDLIRTLPGKKSKYEIAAEKESKSTPGRKTLSRSSQIKKTPSKITSSGSPEAKTPTALQHKDLAGSFSGTPDVEHSPQTVSEGKTSADETLLWVDKYKPNSLKQIIGQQGDKSNAKKLLHWLKTWHRNIASGKKPAFNRFGDDGAGHRAALLSGPPGVGKTTTTQLVCKEAGFSFVELNASDTRSKKSLKEDVAESLNNHSLAGIFGLHLLELVGLIKNTKIPIICMCNDRNHPKIRTLANYCFDLRFQRPRVEQIKSAMMSLAYKEGIKIPPPALNDMILASNQDIRQIIHNLSMWSVTDKNMSFGQVKTDAAKAKKDLKLGPFDVVRKVFTSGEETAHMTINDKSDLFFHDYSFGPLFVQENYISVQPSEARGNIQKHLQLLSCAADSIAAGDRVDRLVRGHGQWGLLPVQAVFASVIPGDMMRGYLGGQIQFPSWLGKNSSRNKNDRILQELKSHMRLRISCDKRGLNLEYLPHLRHSLTLPLVKEGGDGVPDVIKCLDEYNLIKEDFDSILEVSQWPNSENIMSMVESKTKAAFTRTYNKEAHLTPYAVGSSTKKTRRGGVNADSLELGLEEGEENQEIVESEEEQDLSIDNMIKVNRFF</sequence>
<dbReference type="Pfam" id="PF25361">
    <property type="entry name" value="AAA_lid_RFC1"/>
    <property type="match status" value="1"/>
</dbReference>
<dbReference type="InterPro" id="IPR013725">
    <property type="entry name" value="DNA_replication_fac_RFC1_C"/>
</dbReference>
<dbReference type="InterPro" id="IPR027417">
    <property type="entry name" value="P-loop_NTPase"/>
</dbReference>
<evidence type="ECO:0000256" key="4">
    <source>
        <dbReference type="ARBA" id="ARBA00022705"/>
    </source>
</evidence>
<dbReference type="Pfam" id="PF00533">
    <property type="entry name" value="BRCT"/>
    <property type="match status" value="1"/>
</dbReference>
<evidence type="ECO:0000256" key="9">
    <source>
        <dbReference type="ARBA" id="ARBA00064311"/>
    </source>
</evidence>
<comment type="caution">
    <text evidence="13">The sequence shown here is derived from an EMBL/GenBank/DDBJ whole genome shotgun (WGS) entry which is preliminary data.</text>
</comment>
<dbReference type="Pfam" id="PF08519">
    <property type="entry name" value="RFC1"/>
    <property type="match status" value="1"/>
</dbReference>
<dbReference type="GO" id="GO:0016887">
    <property type="term" value="F:ATP hydrolysis activity"/>
    <property type="evidence" value="ECO:0007669"/>
    <property type="project" value="InterPro"/>
</dbReference>
<dbReference type="SUPFAM" id="SSF52540">
    <property type="entry name" value="P-loop containing nucleoside triphosphate hydrolases"/>
    <property type="match status" value="1"/>
</dbReference>
<dbReference type="GO" id="GO:0006260">
    <property type="term" value="P:DNA replication"/>
    <property type="evidence" value="ECO:0007669"/>
    <property type="project" value="UniProtKB-KW"/>
</dbReference>
<evidence type="ECO:0000256" key="2">
    <source>
        <dbReference type="ARBA" id="ARBA00006116"/>
    </source>
</evidence>
<comment type="similarity">
    <text evidence="2 10">Belongs to the activator 1 large subunit family.</text>
</comment>
<feature type="region of interest" description="Disordered" evidence="11">
    <location>
        <begin position="71"/>
        <end position="193"/>
    </location>
</feature>
<comment type="function">
    <text evidence="8">Subunit of the replication factor C (RFC) complex which acts during elongation of primed DNA templates by DNA polymerases delta and epsilon, and is necessary for ATP-dependent loading of proliferating cell nuclear antigen (PCNA) onto primed DNA. This subunit binds to the primer-template junction. Binds the PO-B transcription element as well as other GA rich DNA sequences. Can bind single- or double-stranded DNA.</text>
</comment>
<evidence type="ECO:0000256" key="7">
    <source>
        <dbReference type="ARBA" id="ARBA00023242"/>
    </source>
</evidence>
<keyword evidence="6 10" id="KW-0067">ATP-binding</keyword>
<comment type="subunit">
    <text evidence="9">Large subunit of the RFC complex, an heteropentameric complex consisting of RFC1 and four small subunits RFC2, RFC3, RFC4 and RFC5; the RFC complex interacts with PCNA and the interaction involves RFC1.</text>
</comment>
<dbReference type="InterPro" id="IPR003959">
    <property type="entry name" value="ATPase_AAA_core"/>
</dbReference>
<dbReference type="Pfam" id="PF00004">
    <property type="entry name" value="AAA"/>
    <property type="match status" value="1"/>
</dbReference>
<dbReference type="PANTHER" id="PTHR23389">
    <property type="entry name" value="CHROMOSOME TRANSMISSION FIDELITY FACTOR 18"/>
    <property type="match status" value="1"/>
</dbReference>
<dbReference type="EMBL" id="JAODUP010000032">
    <property type="protein sequence ID" value="KAK2167029.1"/>
    <property type="molecule type" value="Genomic_DNA"/>
</dbReference>
<dbReference type="GO" id="GO:0005634">
    <property type="term" value="C:nucleus"/>
    <property type="evidence" value="ECO:0007669"/>
    <property type="project" value="UniProtKB-SubCell"/>
</dbReference>
<dbReference type="Gene3D" id="1.10.8.60">
    <property type="match status" value="1"/>
</dbReference>
<feature type="compositionally biased region" description="Basic residues" evidence="11">
    <location>
        <begin position="153"/>
        <end position="163"/>
    </location>
</feature>
<dbReference type="CDD" id="cd18140">
    <property type="entry name" value="HLD_clamp_RFC"/>
    <property type="match status" value="1"/>
</dbReference>
<protein>
    <recommendedName>
        <fullName evidence="3 10">Replication factor C subunit 1</fullName>
    </recommendedName>
</protein>
<feature type="compositionally biased region" description="Basic residues" evidence="11">
    <location>
        <begin position="118"/>
        <end position="131"/>
    </location>
</feature>
<dbReference type="InterPro" id="IPR008921">
    <property type="entry name" value="DNA_pol3_clamp-load_cplx_C"/>
</dbReference>
<feature type="region of interest" description="Disordered" evidence="11">
    <location>
        <begin position="530"/>
        <end position="598"/>
    </location>
</feature>
<keyword evidence="4 10" id="KW-0235">DNA replication</keyword>
<dbReference type="InterPro" id="IPR036420">
    <property type="entry name" value="BRCT_dom_sf"/>
</dbReference>
<evidence type="ECO:0000256" key="11">
    <source>
        <dbReference type="SAM" id="MobiDB-lite"/>
    </source>
</evidence>
<dbReference type="SMART" id="SM00382">
    <property type="entry name" value="AAA"/>
    <property type="match status" value="1"/>
</dbReference>
<feature type="compositionally biased region" description="Acidic residues" evidence="11">
    <location>
        <begin position="305"/>
        <end position="315"/>
    </location>
</feature>
<dbReference type="Gene3D" id="3.40.50.10190">
    <property type="entry name" value="BRCT domain"/>
    <property type="match status" value="1"/>
</dbReference>
<dbReference type="InterPro" id="IPR001357">
    <property type="entry name" value="BRCT_dom"/>
</dbReference>
<dbReference type="FunFam" id="1.10.8.60:FF:000021">
    <property type="entry name" value="Replication factor C subunit 1"/>
    <property type="match status" value="1"/>
</dbReference>
<dbReference type="PANTHER" id="PTHR23389:SF6">
    <property type="entry name" value="REPLICATION FACTOR C SUBUNIT 1"/>
    <property type="match status" value="1"/>
</dbReference>
<evidence type="ECO:0000256" key="1">
    <source>
        <dbReference type="ARBA" id="ARBA00004123"/>
    </source>
</evidence>
<feature type="region of interest" description="Disordered" evidence="11">
    <location>
        <begin position="210"/>
        <end position="239"/>
    </location>
</feature>
<feature type="compositionally biased region" description="Basic and acidic residues" evidence="11">
    <location>
        <begin position="282"/>
        <end position="296"/>
    </location>
</feature>
<evidence type="ECO:0000256" key="8">
    <source>
        <dbReference type="ARBA" id="ARBA00054501"/>
    </source>
</evidence>
<dbReference type="GO" id="GO:0003689">
    <property type="term" value="F:DNA clamp loader activity"/>
    <property type="evidence" value="ECO:0007669"/>
    <property type="project" value="UniProtKB-UniRule"/>
</dbReference>
<name>A0AAD9K8M4_9ANNE</name>
<keyword evidence="5 10" id="KW-0547">Nucleotide-binding</keyword>
<feature type="compositionally biased region" description="Low complexity" evidence="11">
    <location>
        <begin position="337"/>
        <end position="349"/>
    </location>
</feature>
<proteinExistence type="inferred from homology"/>
<evidence type="ECO:0000256" key="3">
    <source>
        <dbReference type="ARBA" id="ARBA00020401"/>
    </source>
</evidence>
<feature type="region of interest" description="Disordered" evidence="11">
    <location>
        <begin position="280"/>
        <end position="438"/>
    </location>
</feature>
<feature type="compositionally biased region" description="Basic residues" evidence="11">
    <location>
        <begin position="216"/>
        <end position="225"/>
    </location>
</feature>
<dbReference type="Gene3D" id="1.20.272.10">
    <property type="match status" value="1"/>
</dbReference>
<dbReference type="GO" id="GO:0006281">
    <property type="term" value="P:DNA repair"/>
    <property type="evidence" value="ECO:0007669"/>
    <property type="project" value="InterPro"/>
</dbReference>
<dbReference type="InterPro" id="IPR047854">
    <property type="entry name" value="RFC_lid"/>
</dbReference>
<feature type="domain" description="BRCT" evidence="12">
    <location>
        <begin position="456"/>
        <end position="510"/>
    </location>
</feature>
<evidence type="ECO:0000313" key="14">
    <source>
        <dbReference type="Proteomes" id="UP001208570"/>
    </source>
</evidence>
<evidence type="ECO:0000259" key="12">
    <source>
        <dbReference type="PROSITE" id="PS50172"/>
    </source>
</evidence>
<evidence type="ECO:0000256" key="6">
    <source>
        <dbReference type="ARBA" id="ARBA00022840"/>
    </source>
</evidence>
<evidence type="ECO:0000256" key="10">
    <source>
        <dbReference type="PIRNR" id="PIRNR036578"/>
    </source>
</evidence>
<keyword evidence="7 10" id="KW-0539">Nucleus</keyword>
<dbReference type="PROSITE" id="PS50172">
    <property type="entry name" value="BRCT"/>
    <property type="match status" value="1"/>
</dbReference>
<gene>
    <name evidence="13" type="ORF">LSH36_32g04027</name>
</gene>
<evidence type="ECO:0000313" key="13">
    <source>
        <dbReference type="EMBL" id="KAK2167029.1"/>
    </source>
</evidence>
<feature type="compositionally biased region" description="Polar residues" evidence="11">
    <location>
        <begin position="369"/>
        <end position="409"/>
    </location>
</feature>
<dbReference type="PIRSF" id="PIRSF036578">
    <property type="entry name" value="RFC1"/>
    <property type="match status" value="1"/>
</dbReference>
<dbReference type="GO" id="GO:0005663">
    <property type="term" value="C:DNA replication factor C complex"/>
    <property type="evidence" value="ECO:0007669"/>
    <property type="project" value="InterPro"/>
</dbReference>
<dbReference type="InterPro" id="IPR012178">
    <property type="entry name" value="RFC1"/>
</dbReference>
<feature type="compositionally biased region" description="Basic and acidic residues" evidence="11">
    <location>
        <begin position="104"/>
        <end position="114"/>
    </location>
</feature>
<dbReference type="AlphaFoldDB" id="A0AAD9K8M4"/>
<dbReference type="Gene3D" id="3.40.50.300">
    <property type="entry name" value="P-loop containing nucleotide triphosphate hydrolases"/>
    <property type="match status" value="1"/>
</dbReference>
<evidence type="ECO:0000256" key="5">
    <source>
        <dbReference type="ARBA" id="ARBA00022741"/>
    </source>
</evidence>
<feature type="compositionally biased region" description="Basic and acidic residues" evidence="11">
    <location>
        <begin position="226"/>
        <end position="235"/>
    </location>
</feature>
<feature type="region of interest" description="Disordered" evidence="11">
    <location>
        <begin position="245"/>
        <end position="264"/>
    </location>
</feature>
<dbReference type="SUPFAM" id="SSF52113">
    <property type="entry name" value="BRCT domain"/>
    <property type="match status" value="1"/>
</dbReference>
<dbReference type="SUPFAM" id="SSF48019">
    <property type="entry name" value="post-AAA+ oligomerization domain-like"/>
    <property type="match status" value="1"/>
</dbReference>
<dbReference type="GO" id="GO:0005524">
    <property type="term" value="F:ATP binding"/>
    <property type="evidence" value="ECO:0007669"/>
    <property type="project" value="UniProtKB-UniRule"/>
</dbReference>
<accession>A0AAD9K8M4</accession>
<dbReference type="CDD" id="cd00009">
    <property type="entry name" value="AAA"/>
    <property type="match status" value="1"/>
</dbReference>
<reference evidence="13" key="1">
    <citation type="journal article" date="2023" name="Mol. Biol. Evol.">
        <title>Third-Generation Sequencing Reveals the Adaptive Role of the Epigenome in Three Deep-Sea Polychaetes.</title>
        <authorList>
            <person name="Perez M."/>
            <person name="Aroh O."/>
            <person name="Sun Y."/>
            <person name="Lan Y."/>
            <person name="Juniper S.K."/>
            <person name="Young C.R."/>
            <person name="Angers B."/>
            <person name="Qian P.Y."/>
        </authorList>
    </citation>
    <scope>NUCLEOTIDE SEQUENCE</scope>
    <source>
        <strain evidence="13">P08H-3</strain>
    </source>
</reference>
<keyword evidence="14" id="KW-1185">Reference proteome</keyword>
<dbReference type="FunFam" id="3.40.50.10190:FF:000001">
    <property type="entry name" value="Replication factor C subunit 1"/>
    <property type="match status" value="1"/>
</dbReference>
<dbReference type="Proteomes" id="UP001208570">
    <property type="component" value="Unassembled WGS sequence"/>
</dbReference>
<dbReference type="FunFam" id="1.20.272.10:FF:000005">
    <property type="entry name" value="Replication factor C subunit 1"/>
    <property type="match status" value="1"/>
</dbReference>
<comment type="subcellular location">
    <subcellularLocation>
        <location evidence="1 10">Nucleus</location>
    </subcellularLocation>
</comment>
<organism evidence="13 14">
    <name type="scientific">Paralvinella palmiformis</name>
    <dbReference type="NCBI Taxonomy" id="53620"/>
    <lineage>
        <taxon>Eukaryota</taxon>
        <taxon>Metazoa</taxon>
        <taxon>Spiralia</taxon>
        <taxon>Lophotrochozoa</taxon>
        <taxon>Annelida</taxon>
        <taxon>Polychaeta</taxon>
        <taxon>Sedentaria</taxon>
        <taxon>Canalipalpata</taxon>
        <taxon>Terebellida</taxon>
        <taxon>Terebelliformia</taxon>
        <taxon>Alvinellidae</taxon>
        <taxon>Paralvinella</taxon>
    </lineage>
</organism>
<dbReference type="SMART" id="SM00292">
    <property type="entry name" value="BRCT"/>
    <property type="match status" value="1"/>
</dbReference>
<dbReference type="InterPro" id="IPR003593">
    <property type="entry name" value="AAA+_ATPase"/>
</dbReference>
<dbReference type="GO" id="GO:0003677">
    <property type="term" value="F:DNA binding"/>
    <property type="evidence" value="ECO:0007669"/>
    <property type="project" value="InterPro"/>
</dbReference>
<feature type="compositionally biased region" description="Low complexity" evidence="11">
    <location>
        <begin position="71"/>
        <end position="85"/>
    </location>
</feature>